<dbReference type="PANTHER" id="PTHR47027">
    <property type="entry name" value="REVERSE TRANSCRIPTASE DOMAIN-CONTAINING PROTEIN"/>
    <property type="match status" value="1"/>
</dbReference>
<dbReference type="InterPro" id="IPR000477">
    <property type="entry name" value="RT_dom"/>
</dbReference>
<dbReference type="EMBL" id="CACVKT020008464">
    <property type="protein sequence ID" value="CAC5415670.1"/>
    <property type="molecule type" value="Genomic_DNA"/>
</dbReference>
<dbReference type="OrthoDB" id="6255742at2759"/>
<organism evidence="2 3">
    <name type="scientific">Mytilus coruscus</name>
    <name type="common">Sea mussel</name>
    <dbReference type="NCBI Taxonomy" id="42192"/>
    <lineage>
        <taxon>Eukaryota</taxon>
        <taxon>Metazoa</taxon>
        <taxon>Spiralia</taxon>
        <taxon>Lophotrochozoa</taxon>
        <taxon>Mollusca</taxon>
        <taxon>Bivalvia</taxon>
        <taxon>Autobranchia</taxon>
        <taxon>Pteriomorphia</taxon>
        <taxon>Mytilida</taxon>
        <taxon>Mytiloidea</taxon>
        <taxon>Mytilidae</taxon>
        <taxon>Mytilinae</taxon>
        <taxon>Mytilus</taxon>
    </lineage>
</organism>
<dbReference type="Pfam" id="PF00078">
    <property type="entry name" value="RVT_1"/>
    <property type="match status" value="1"/>
</dbReference>
<dbReference type="Proteomes" id="UP000507470">
    <property type="component" value="Unassembled WGS sequence"/>
</dbReference>
<dbReference type="AlphaFoldDB" id="A0A6J8E5C3"/>
<name>A0A6J8E5C3_MYTCO</name>
<evidence type="ECO:0000313" key="2">
    <source>
        <dbReference type="EMBL" id="CAC5415670.1"/>
    </source>
</evidence>
<evidence type="ECO:0000259" key="1">
    <source>
        <dbReference type="PROSITE" id="PS50878"/>
    </source>
</evidence>
<gene>
    <name evidence="2" type="ORF">MCOR_48352</name>
</gene>
<evidence type="ECO:0000313" key="3">
    <source>
        <dbReference type="Proteomes" id="UP000507470"/>
    </source>
</evidence>
<sequence>MKYVFLASSALLLTLTFNLDLFPLIASLIISECKCDQKNYSLYLATVDVQTAFDVVQHLILRDKLLERNIHPDLWLAIKDLYSGLTTKVKRQGELSDSFNILKGVRQGGILSTHLYKIFVEVLLVELGQNSIGFSLENIYCGTPTCADDIALLSSNPSELQIMLNSIGRYANQKSSAMDPLRITAQTHGIYQTTQFNFQKKLLI</sequence>
<reference evidence="2 3" key="1">
    <citation type="submission" date="2020-06" db="EMBL/GenBank/DDBJ databases">
        <authorList>
            <person name="Li R."/>
            <person name="Bekaert M."/>
        </authorList>
    </citation>
    <scope>NUCLEOTIDE SEQUENCE [LARGE SCALE GENOMIC DNA]</scope>
    <source>
        <strain evidence="3">wild</strain>
    </source>
</reference>
<dbReference type="PROSITE" id="PS50878">
    <property type="entry name" value="RT_POL"/>
    <property type="match status" value="1"/>
</dbReference>
<proteinExistence type="predicted"/>
<protein>
    <recommendedName>
        <fullName evidence="1">Reverse transcriptase domain-containing protein</fullName>
    </recommendedName>
</protein>
<dbReference type="PANTHER" id="PTHR47027:SF20">
    <property type="entry name" value="REVERSE TRANSCRIPTASE-LIKE PROTEIN WITH RNA-DIRECTED DNA POLYMERASE DOMAIN"/>
    <property type="match status" value="1"/>
</dbReference>
<keyword evidence="3" id="KW-1185">Reference proteome</keyword>
<feature type="domain" description="Reverse transcriptase" evidence="1">
    <location>
        <begin position="1"/>
        <end position="203"/>
    </location>
</feature>
<accession>A0A6J8E5C3</accession>